<dbReference type="Proteomes" id="UP001229421">
    <property type="component" value="Unassembled WGS sequence"/>
</dbReference>
<organism evidence="2 3">
    <name type="scientific">Tagetes erecta</name>
    <name type="common">African marigold</name>
    <dbReference type="NCBI Taxonomy" id="13708"/>
    <lineage>
        <taxon>Eukaryota</taxon>
        <taxon>Viridiplantae</taxon>
        <taxon>Streptophyta</taxon>
        <taxon>Embryophyta</taxon>
        <taxon>Tracheophyta</taxon>
        <taxon>Spermatophyta</taxon>
        <taxon>Magnoliopsida</taxon>
        <taxon>eudicotyledons</taxon>
        <taxon>Gunneridae</taxon>
        <taxon>Pentapetalae</taxon>
        <taxon>asterids</taxon>
        <taxon>campanulids</taxon>
        <taxon>Asterales</taxon>
        <taxon>Asteraceae</taxon>
        <taxon>Asteroideae</taxon>
        <taxon>Heliantheae alliance</taxon>
        <taxon>Tageteae</taxon>
        <taxon>Tagetes</taxon>
    </lineage>
</organism>
<evidence type="ECO:0008006" key="4">
    <source>
        <dbReference type="Google" id="ProtNLM"/>
    </source>
</evidence>
<evidence type="ECO:0000256" key="1">
    <source>
        <dbReference type="SAM" id="Phobius"/>
    </source>
</evidence>
<proteinExistence type="predicted"/>
<name>A0AAD8KYJ6_TARER</name>
<feature type="transmembrane region" description="Helical" evidence="1">
    <location>
        <begin position="46"/>
        <end position="63"/>
    </location>
</feature>
<gene>
    <name evidence="2" type="ORF">QVD17_11747</name>
</gene>
<dbReference type="EMBL" id="JAUHHV010000003">
    <property type="protein sequence ID" value="KAK1429536.1"/>
    <property type="molecule type" value="Genomic_DNA"/>
</dbReference>
<feature type="transmembrane region" description="Helical" evidence="1">
    <location>
        <begin position="69"/>
        <end position="88"/>
    </location>
</feature>
<accession>A0AAD8KYJ6</accession>
<keyword evidence="1" id="KW-0812">Transmembrane</keyword>
<keyword evidence="3" id="KW-1185">Reference proteome</keyword>
<protein>
    <recommendedName>
        <fullName evidence="4">Transmembrane protein</fullName>
    </recommendedName>
</protein>
<dbReference type="AlphaFoldDB" id="A0AAD8KYJ6"/>
<comment type="caution">
    <text evidence="2">The sequence shown here is derived from an EMBL/GenBank/DDBJ whole genome shotgun (WGS) entry which is preliminary data.</text>
</comment>
<evidence type="ECO:0000313" key="2">
    <source>
        <dbReference type="EMBL" id="KAK1429536.1"/>
    </source>
</evidence>
<reference evidence="2" key="1">
    <citation type="journal article" date="2023" name="bioRxiv">
        <title>Improved chromosome-level genome assembly for marigold (Tagetes erecta).</title>
        <authorList>
            <person name="Jiang F."/>
            <person name="Yuan L."/>
            <person name="Wang S."/>
            <person name="Wang H."/>
            <person name="Xu D."/>
            <person name="Wang A."/>
            <person name="Fan W."/>
        </authorList>
    </citation>
    <scope>NUCLEOTIDE SEQUENCE</scope>
    <source>
        <strain evidence="2">WSJ</strain>
        <tissue evidence="2">Leaf</tissue>
    </source>
</reference>
<evidence type="ECO:0000313" key="3">
    <source>
        <dbReference type="Proteomes" id="UP001229421"/>
    </source>
</evidence>
<keyword evidence="1" id="KW-0472">Membrane</keyword>
<keyword evidence="1" id="KW-1133">Transmembrane helix</keyword>
<sequence length="97" mass="11620">MNHHQSHYVNEFSSSNSDLSIWADVIVWSNKAEDFKIKRRVLHQERRSIVLLLFRFASFVFLLIRDCRFLLLCLVSWFTGLFELSILLDDLAWMQIE</sequence>